<dbReference type="PANTHER" id="PTHR10773">
    <property type="entry name" value="DNA-DIRECTED RNA POLYMERASES I, II, AND III SUBUNIT RPABC2"/>
    <property type="match status" value="1"/>
</dbReference>
<dbReference type="InterPro" id="IPR057191">
    <property type="entry name" value="DUF7869"/>
</dbReference>
<proteinExistence type="predicted"/>
<protein>
    <submittedName>
        <fullName evidence="3">Uncharacterized protein LOC115887046</fullName>
    </submittedName>
</protein>
<dbReference type="OrthoDB" id="434783at2759"/>
<name>A0A6J2YGJ2_SITOR</name>
<dbReference type="PANTHER" id="PTHR10773:SF19">
    <property type="match status" value="1"/>
</dbReference>
<dbReference type="Pfam" id="PF25273">
    <property type="entry name" value="DUF7869"/>
    <property type="match status" value="1"/>
</dbReference>
<dbReference type="RefSeq" id="XP_030762229.1">
    <property type="nucleotide sequence ID" value="XM_030906369.1"/>
</dbReference>
<dbReference type="InParanoid" id="A0A6J2YGJ2"/>
<sequence length="540" mass="62893">MGPPCAETCNFKCQTKIGPRERQQLFDSYWKLGNLDKQRHFLLKCMEKIAPAVRFTNKHNPRLLNNSFNFFIGDEKKRVCKRFFMNTLGISDRPIRTVLKKTNEMGFLEPEKRGKHANHYQIDGRIKQSVRDFINGIPRMESHYLRAQTSREYIEGGRSLADLHRDYKKQQDEKGESHANLVMFSKIFNEEFNISFFSPKEDLCNLCESFKNTPDDPTLTEKYDDHQYEKVLSRISKDLDKDNARENTSFIVACFDLQAVMPFPRGNTSLFYYKSKVNCYNFTITNILNGETKCYFWHQGEGNRGANEIASCIFQYLEDLTIKMNDENLEVVFYSDNCCGQNKNKFVMAMFLYAVHHLKIKSISHRFLICGHTQNEGDAAHSVIEKAVKQALKRGPIFLPQQYVTIIRGAKKTGLPYEVKELCYSDFYDIKNLQTQLGNNFDRGINGETVLCSNIKVVKYEKDKPFSLQVKTSYESEDYLEIVTRKRTRKNQMVLVPAYTTRPRIDAKKKRDLLELFDASAIPKSYLLVYQVLLDFDNSL</sequence>
<feature type="domain" description="DUF7869" evidence="1">
    <location>
        <begin position="289"/>
        <end position="390"/>
    </location>
</feature>
<gene>
    <name evidence="3" type="primary">LOC115887046</name>
</gene>
<evidence type="ECO:0000259" key="1">
    <source>
        <dbReference type="Pfam" id="PF25273"/>
    </source>
</evidence>
<dbReference type="AlphaFoldDB" id="A0A6J2YGJ2"/>
<reference evidence="3" key="1">
    <citation type="submission" date="2025-08" db="UniProtKB">
        <authorList>
            <consortium name="RefSeq"/>
        </authorList>
    </citation>
    <scope>IDENTIFICATION</scope>
    <source>
        <tissue evidence="3">Gonads</tissue>
    </source>
</reference>
<keyword evidence="2" id="KW-1185">Reference proteome</keyword>
<evidence type="ECO:0000313" key="3">
    <source>
        <dbReference type="RefSeq" id="XP_030762229.1"/>
    </source>
</evidence>
<accession>A0A6J2YGJ2</accession>
<organism evidence="2 3">
    <name type="scientific">Sitophilus oryzae</name>
    <name type="common">Rice weevil</name>
    <name type="synonym">Curculio oryzae</name>
    <dbReference type="NCBI Taxonomy" id="7048"/>
    <lineage>
        <taxon>Eukaryota</taxon>
        <taxon>Metazoa</taxon>
        <taxon>Ecdysozoa</taxon>
        <taxon>Arthropoda</taxon>
        <taxon>Hexapoda</taxon>
        <taxon>Insecta</taxon>
        <taxon>Pterygota</taxon>
        <taxon>Neoptera</taxon>
        <taxon>Endopterygota</taxon>
        <taxon>Coleoptera</taxon>
        <taxon>Polyphaga</taxon>
        <taxon>Cucujiformia</taxon>
        <taxon>Curculionidae</taxon>
        <taxon>Dryophthorinae</taxon>
        <taxon>Sitophilus</taxon>
    </lineage>
</organism>
<dbReference type="GeneID" id="115887046"/>
<dbReference type="Proteomes" id="UP000504635">
    <property type="component" value="Unplaced"/>
</dbReference>
<dbReference type="KEGG" id="soy:115887046"/>
<evidence type="ECO:0000313" key="2">
    <source>
        <dbReference type="Proteomes" id="UP000504635"/>
    </source>
</evidence>